<evidence type="ECO:0000256" key="10">
    <source>
        <dbReference type="ARBA" id="ARBA00023239"/>
    </source>
</evidence>
<gene>
    <name evidence="15" type="ORF">METZ01_LOCUS342672</name>
</gene>
<evidence type="ECO:0000256" key="2">
    <source>
        <dbReference type="ARBA" id="ARBA00009409"/>
    </source>
</evidence>
<dbReference type="GO" id="GO:0034039">
    <property type="term" value="F:8-oxo-7,8-dihydroguanine DNA N-glycosylase activity"/>
    <property type="evidence" value="ECO:0007669"/>
    <property type="project" value="TreeGrafter"/>
</dbReference>
<keyword evidence="4" id="KW-0479">Metal-binding</keyword>
<evidence type="ECO:0000256" key="8">
    <source>
        <dbReference type="ARBA" id="ARBA00023125"/>
    </source>
</evidence>
<evidence type="ECO:0000256" key="5">
    <source>
        <dbReference type="ARBA" id="ARBA00022763"/>
    </source>
</evidence>
<dbReference type="SUPFAM" id="SSF57716">
    <property type="entry name" value="Glucocorticoid receptor-like (DNA-binding domain)"/>
    <property type="match status" value="1"/>
</dbReference>
<dbReference type="InterPro" id="IPR015886">
    <property type="entry name" value="H2TH_FPG"/>
</dbReference>
<dbReference type="GO" id="GO:0008270">
    <property type="term" value="F:zinc ion binding"/>
    <property type="evidence" value="ECO:0007669"/>
    <property type="project" value="InterPro"/>
</dbReference>
<dbReference type="InterPro" id="IPR010979">
    <property type="entry name" value="Ribosomal_uS13-like_H2TH"/>
</dbReference>
<dbReference type="SMART" id="SM01232">
    <property type="entry name" value="H2TH"/>
    <property type="match status" value="1"/>
</dbReference>
<dbReference type="GO" id="GO:0006284">
    <property type="term" value="P:base-excision repair"/>
    <property type="evidence" value="ECO:0007669"/>
    <property type="project" value="InterPro"/>
</dbReference>
<dbReference type="PANTHER" id="PTHR22993">
    <property type="entry name" value="FORMAMIDOPYRIMIDINE-DNA GLYCOSYLASE"/>
    <property type="match status" value="1"/>
</dbReference>
<dbReference type="SUPFAM" id="SSF81624">
    <property type="entry name" value="N-terminal domain of MutM-like DNA repair proteins"/>
    <property type="match status" value="1"/>
</dbReference>
<evidence type="ECO:0000256" key="1">
    <source>
        <dbReference type="ARBA" id="ARBA00001668"/>
    </source>
</evidence>
<dbReference type="InterPro" id="IPR035937">
    <property type="entry name" value="FPG_N"/>
</dbReference>
<dbReference type="FunFam" id="1.10.8.50:FF:000003">
    <property type="entry name" value="Formamidopyrimidine-DNA glycosylase"/>
    <property type="match status" value="1"/>
</dbReference>
<keyword evidence="10" id="KW-0456">Lyase</keyword>
<evidence type="ECO:0000313" key="15">
    <source>
        <dbReference type="EMBL" id="SVC89818.1"/>
    </source>
</evidence>
<accession>A0A382QY96</accession>
<evidence type="ECO:0000256" key="12">
    <source>
        <dbReference type="ARBA" id="ARBA00023295"/>
    </source>
</evidence>
<evidence type="ECO:0000256" key="4">
    <source>
        <dbReference type="ARBA" id="ARBA00022723"/>
    </source>
</evidence>
<keyword evidence="7" id="KW-0862">Zinc</keyword>
<dbReference type="AlphaFoldDB" id="A0A382QY96"/>
<dbReference type="Pfam" id="PF06831">
    <property type="entry name" value="H2TH"/>
    <property type="match status" value="1"/>
</dbReference>
<feature type="domain" description="Formamidopyrimidine-DNA glycosylase catalytic" evidence="14">
    <location>
        <begin position="2"/>
        <end position="112"/>
    </location>
</feature>
<keyword evidence="6" id="KW-0378">Hydrolase</keyword>
<dbReference type="Gene3D" id="3.20.190.10">
    <property type="entry name" value="MutM-like, N-terminal"/>
    <property type="match status" value="1"/>
</dbReference>
<organism evidence="15">
    <name type="scientific">marine metagenome</name>
    <dbReference type="NCBI Taxonomy" id="408172"/>
    <lineage>
        <taxon>unclassified sequences</taxon>
        <taxon>metagenomes</taxon>
        <taxon>ecological metagenomes</taxon>
    </lineage>
</organism>
<dbReference type="SMART" id="SM00898">
    <property type="entry name" value="Fapy_DNA_glyco"/>
    <property type="match status" value="1"/>
</dbReference>
<comment type="catalytic activity">
    <reaction evidence="13">
        <text>2'-deoxyribonucleotide-(2'-deoxyribose 5'-phosphate)-2'-deoxyribonucleotide-DNA = a 3'-end 2'-deoxyribonucleotide-(2,3-dehydro-2,3-deoxyribose 5'-phosphate)-DNA + a 5'-end 5'-phospho-2'-deoxyribonucleoside-DNA + H(+)</text>
        <dbReference type="Rhea" id="RHEA:66592"/>
        <dbReference type="Rhea" id="RHEA-COMP:13180"/>
        <dbReference type="Rhea" id="RHEA-COMP:16897"/>
        <dbReference type="Rhea" id="RHEA-COMP:17067"/>
        <dbReference type="ChEBI" id="CHEBI:15378"/>
        <dbReference type="ChEBI" id="CHEBI:136412"/>
        <dbReference type="ChEBI" id="CHEBI:157695"/>
        <dbReference type="ChEBI" id="CHEBI:167181"/>
        <dbReference type="EC" id="4.2.99.18"/>
    </reaction>
</comment>
<dbReference type="SUPFAM" id="SSF46946">
    <property type="entry name" value="S13-like H2TH domain"/>
    <property type="match status" value="1"/>
</dbReference>
<reference evidence="15" key="1">
    <citation type="submission" date="2018-05" db="EMBL/GenBank/DDBJ databases">
        <authorList>
            <person name="Lanie J.A."/>
            <person name="Ng W.-L."/>
            <person name="Kazmierczak K.M."/>
            <person name="Andrzejewski T.M."/>
            <person name="Davidsen T.M."/>
            <person name="Wayne K.J."/>
            <person name="Tettelin H."/>
            <person name="Glass J.I."/>
            <person name="Rusch D."/>
            <person name="Podicherti R."/>
            <person name="Tsui H.-C.T."/>
            <person name="Winkler M.E."/>
        </authorList>
    </citation>
    <scope>NUCLEOTIDE SEQUENCE</scope>
</reference>
<keyword evidence="9" id="KW-0234">DNA repair</keyword>
<keyword evidence="5" id="KW-0227">DNA damage</keyword>
<evidence type="ECO:0000256" key="3">
    <source>
        <dbReference type="ARBA" id="ARBA00011245"/>
    </source>
</evidence>
<dbReference type="GO" id="GO:0003684">
    <property type="term" value="F:damaged DNA binding"/>
    <property type="evidence" value="ECO:0007669"/>
    <property type="project" value="InterPro"/>
</dbReference>
<dbReference type="Pfam" id="PF01149">
    <property type="entry name" value="Fapy_DNA_glyco"/>
    <property type="match status" value="1"/>
</dbReference>
<keyword evidence="11" id="KW-0511">Multifunctional enzyme</keyword>
<evidence type="ECO:0000256" key="7">
    <source>
        <dbReference type="ARBA" id="ARBA00022833"/>
    </source>
</evidence>
<keyword evidence="12" id="KW-0326">Glycosidase</keyword>
<sequence length="269" mass="31193">MPELPEVESTVKSLNILKNKKVTNLDVHSKKLRYLVPHSELKKIINYKIINLRRIAKYVILDFDNSRSVIIHLGMSGRLKIIRINKPINKHDHLVFKFNNYQLIFNDPRRFGFVDIIDSDKVNNIRYIKKLGIDALDKNLSEEYLYKKFYKSEVFIKQLLINQHIVAGIGNIYVSEILFDAKISPLRKGNSLKKYQIGTIIKSTRKILKKAIKFGGSSINDYVSPDGTLGNFQNNFKVYGKEGSKIKGYYIKKVVLYGRSTFFCPEIQK</sequence>
<evidence type="ECO:0000256" key="6">
    <source>
        <dbReference type="ARBA" id="ARBA00022801"/>
    </source>
</evidence>
<evidence type="ECO:0000259" key="14">
    <source>
        <dbReference type="PROSITE" id="PS51068"/>
    </source>
</evidence>
<dbReference type="NCBIfam" id="TIGR00577">
    <property type="entry name" value="fpg"/>
    <property type="match status" value="1"/>
</dbReference>
<dbReference type="PROSITE" id="PS51068">
    <property type="entry name" value="FPG_CAT"/>
    <property type="match status" value="1"/>
</dbReference>
<keyword evidence="8" id="KW-0238">DNA-binding</keyword>
<dbReference type="Gene3D" id="1.10.8.50">
    <property type="match status" value="1"/>
</dbReference>
<dbReference type="CDD" id="cd08966">
    <property type="entry name" value="EcFpg-like_N"/>
    <property type="match status" value="1"/>
</dbReference>
<name>A0A382QY96_9ZZZZ</name>
<dbReference type="EMBL" id="UINC01117413">
    <property type="protein sequence ID" value="SVC89818.1"/>
    <property type="molecule type" value="Genomic_DNA"/>
</dbReference>
<comment type="catalytic activity">
    <reaction evidence="1">
        <text>Hydrolysis of DNA containing ring-opened 7-methylguanine residues, releasing 2,6-diamino-4-hydroxy-5-(N-methyl)formamidopyrimidine.</text>
        <dbReference type="EC" id="3.2.2.23"/>
    </reaction>
</comment>
<dbReference type="PANTHER" id="PTHR22993:SF9">
    <property type="entry name" value="FORMAMIDOPYRIMIDINE-DNA GLYCOSYLASE"/>
    <property type="match status" value="1"/>
</dbReference>
<dbReference type="InterPro" id="IPR020629">
    <property type="entry name" value="FPG_Glyclase"/>
</dbReference>
<dbReference type="InterPro" id="IPR012319">
    <property type="entry name" value="FPG_cat"/>
</dbReference>
<evidence type="ECO:0000256" key="11">
    <source>
        <dbReference type="ARBA" id="ARBA00023268"/>
    </source>
</evidence>
<comment type="similarity">
    <text evidence="2">Belongs to the FPG family.</text>
</comment>
<comment type="subunit">
    <text evidence="3">Monomer.</text>
</comment>
<dbReference type="GO" id="GO:0140078">
    <property type="term" value="F:class I DNA-(apurinic or apyrimidinic site) endonuclease activity"/>
    <property type="evidence" value="ECO:0007669"/>
    <property type="project" value="UniProtKB-EC"/>
</dbReference>
<evidence type="ECO:0000256" key="9">
    <source>
        <dbReference type="ARBA" id="ARBA00023204"/>
    </source>
</evidence>
<proteinExistence type="inferred from homology"/>
<protein>
    <recommendedName>
        <fullName evidence="14">Formamidopyrimidine-DNA glycosylase catalytic domain-containing protein</fullName>
    </recommendedName>
</protein>
<evidence type="ECO:0000256" key="13">
    <source>
        <dbReference type="ARBA" id="ARBA00044632"/>
    </source>
</evidence>
<dbReference type="NCBIfam" id="NF002211">
    <property type="entry name" value="PRK01103.1"/>
    <property type="match status" value="1"/>
</dbReference>